<dbReference type="AlphaFoldDB" id="A0A523VXM8"/>
<dbReference type="Proteomes" id="UP000319130">
    <property type="component" value="Unassembled WGS sequence"/>
</dbReference>
<dbReference type="SUPFAM" id="SSF53822">
    <property type="entry name" value="Periplasmic binding protein-like I"/>
    <property type="match status" value="1"/>
</dbReference>
<proteinExistence type="inferred from homology"/>
<dbReference type="GO" id="GO:0030246">
    <property type="term" value="F:carbohydrate binding"/>
    <property type="evidence" value="ECO:0007669"/>
    <property type="project" value="UniProtKB-ARBA"/>
</dbReference>
<gene>
    <name evidence="6" type="ORF">E3J48_07695</name>
</gene>
<dbReference type="Gene3D" id="3.40.50.2300">
    <property type="match status" value="2"/>
</dbReference>
<evidence type="ECO:0000256" key="1">
    <source>
        <dbReference type="ARBA" id="ARBA00004196"/>
    </source>
</evidence>
<comment type="subcellular location">
    <subcellularLocation>
        <location evidence="1">Cell envelope</location>
    </subcellularLocation>
</comment>
<comment type="caution">
    <text evidence="6">The sequence shown here is derived from an EMBL/GenBank/DDBJ whole genome shotgun (WGS) entry which is preliminary data.</text>
</comment>
<keyword evidence="4" id="KW-0472">Membrane</keyword>
<dbReference type="Pfam" id="PF13407">
    <property type="entry name" value="Peripla_BP_4"/>
    <property type="match status" value="1"/>
</dbReference>
<evidence type="ECO:0000256" key="3">
    <source>
        <dbReference type="ARBA" id="ARBA00022729"/>
    </source>
</evidence>
<keyword evidence="4" id="KW-1133">Transmembrane helix</keyword>
<dbReference type="InterPro" id="IPR025997">
    <property type="entry name" value="SBP_2_dom"/>
</dbReference>
<evidence type="ECO:0000256" key="2">
    <source>
        <dbReference type="ARBA" id="ARBA00007639"/>
    </source>
</evidence>
<evidence type="ECO:0000313" key="6">
    <source>
        <dbReference type="EMBL" id="TET59525.1"/>
    </source>
</evidence>
<comment type="similarity">
    <text evidence="2">Belongs to the bacterial solute-binding protein 2 family.</text>
</comment>
<evidence type="ECO:0000256" key="4">
    <source>
        <dbReference type="SAM" id="Phobius"/>
    </source>
</evidence>
<evidence type="ECO:0000259" key="5">
    <source>
        <dbReference type="Pfam" id="PF13407"/>
    </source>
</evidence>
<dbReference type="EMBL" id="SOIZ01000355">
    <property type="protein sequence ID" value="TET59525.1"/>
    <property type="molecule type" value="Genomic_DNA"/>
</dbReference>
<organism evidence="6 7">
    <name type="scientific">Aerophobetes bacterium</name>
    <dbReference type="NCBI Taxonomy" id="2030807"/>
    <lineage>
        <taxon>Bacteria</taxon>
        <taxon>Candidatus Aerophobota</taxon>
    </lineage>
</organism>
<dbReference type="InterPro" id="IPR028082">
    <property type="entry name" value="Peripla_BP_I"/>
</dbReference>
<reference evidence="6 7" key="1">
    <citation type="submission" date="2019-03" db="EMBL/GenBank/DDBJ databases">
        <title>Metabolic potential of uncultured bacteria and archaea associated with petroleum seepage in deep-sea sediments.</title>
        <authorList>
            <person name="Dong X."/>
            <person name="Hubert C."/>
        </authorList>
    </citation>
    <scope>NUCLEOTIDE SEQUENCE [LARGE SCALE GENOMIC DNA]</scope>
    <source>
        <strain evidence="6">E29_bin52</strain>
    </source>
</reference>
<dbReference type="CDD" id="cd06312">
    <property type="entry name" value="PBP1_ABC_sugar_binding-like"/>
    <property type="match status" value="1"/>
</dbReference>
<name>A0A523VXM8_UNCAE</name>
<keyword evidence="4" id="KW-0812">Transmembrane</keyword>
<evidence type="ECO:0000313" key="7">
    <source>
        <dbReference type="Proteomes" id="UP000319130"/>
    </source>
</evidence>
<dbReference type="PANTHER" id="PTHR46847">
    <property type="entry name" value="D-ALLOSE-BINDING PERIPLASMIC PROTEIN-RELATED"/>
    <property type="match status" value="1"/>
</dbReference>
<sequence length="326" mass="35761">MKRYVKIVLSIVVMMALVVGLFGFVSISAAKAEKEYTFYIVSHGGPATPFWAVVMKGMRDAAERFGVKAIYAGPEKYSIAKLVDMLESAIAARPDGIAVTITAVEPLDEPLRRAIKLGIPVIATNVKDPRPPEEAIPYLCYVGTDQYLMGVYAARRLLKEFTPTRAVVGIQEVGHIGLETRARGFTDVLKKKGIPVEKIDITPDIAKGVEIYRSYLVRHPDTDAIFGVTMASAEVSVKLVEEEGLVGKVRLVNTDLSPTIIKAIKEDIMVSASEQQQYLQGYLPILYLYLYNTIGLCPTGDILTGPSIVDKTNVEMVEKTVGEGYR</sequence>
<feature type="transmembrane region" description="Helical" evidence="4">
    <location>
        <begin position="7"/>
        <end position="30"/>
    </location>
</feature>
<dbReference type="GO" id="GO:0030313">
    <property type="term" value="C:cell envelope"/>
    <property type="evidence" value="ECO:0007669"/>
    <property type="project" value="UniProtKB-SubCell"/>
</dbReference>
<feature type="domain" description="Periplasmic binding protein" evidence="5">
    <location>
        <begin position="47"/>
        <end position="288"/>
    </location>
</feature>
<dbReference type="PANTHER" id="PTHR46847:SF1">
    <property type="entry name" value="D-ALLOSE-BINDING PERIPLASMIC PROTEIN-RELATED"/>
    <property type="match status" value="1"/>
</dbReference>
<accession>A0A523VXM8</accession>
<protein>
    <submittedName>
        <fullName evidence="6">Sugar ABC transporter substrate-binding protein</fullName>
    </submittedName>
</protein>
<keyword evidence="3" id="KW-0732">Signal</keyword>